<evidence type="ECO:0000256" key="6">
    <source>
        <dbReference type="ARBA" id="ARBA00022694"/>
    </source>
</evidence>
<accession>A0A432YVC8</accession>
<dbReference type="NCBIfam" id="NF033855">
    <property type="entry name" value="tRNA_MNMC2"/>
    <property type="match status" value="1"/>
</dbReference>
<comment type="similarity">
    <text evidence="10">In the C-terminal section; belongs to the DAO family.</text>
</comment>
<evidence type="ECO:0000256" key="4">
    <source>
        <dbReference type="ARBA" id="ARBA00022679"/>
    </source>
</evidence>
<dbReference type="InterPro" id="IPR023032">
    <property type="entry name" value="tRNA_MAMT_biosynth_bifunc_MnmC"/>
</dbReference>
<comment type="similarity">
    <text evidence="10">In the N-terminal section; belongs to the methyltransferase superfamily. tRNA (mnm(5)s(2)U34)-methyltransferase family.</text>
</comment>
<dbReference type="GO" id="GO:0016645">
    <property type="term" value="F:oxidoreductase activity, acting on the CH-NH group of donors"/>
    <property type="evidence" value="ECO:0007669"/>
    <property type="project" value="InterPro"/>
</dbReference>
<comment type="function">
    <text evidence="10">Catalyzes the last two steps in the biosynthesis of 5-methylaminomethyl-2-thiouridine (mnm(5)s(2)U) at the wobble position (U34) in tRNA. Catalyzes the FAD-dependent demodification of cmnm(5)s(2)U34 to nm(5)s(2)U34, followed by the transfer of a methyl group from S-adenosyl-L-methionine to nm(5)s(2)U34, to form mnm(5)s(2)U34.</text>
</comment>
<keyword evidence="1 10" id="KW-0963">Cytoplasm</keyword>
<comment type="catalytic activity">
    <reaction evidence="10">
        <text>5-aminomethyl-2-thiouridine(34) in tRNA + S-adenosyl-L-methionine = 5-methylaminomethyl-2-thiouridine(34) in tRNA + S-adenosyl-L-homocysteine + H(+)</text>
        <dbReference type="Rhea" id="RHEA:19569"/>
        <dbReference type="Rhea" id="RHEA-COMP:10195"/>
        <dbReference type="Rhea" id="RHEA-COMP:10197"/>
        <dbReference type="ChEBI" id="CHEBI:15378"/>
        <dbReference type="ChEBI" id="CHEBI:57856"/>
        <dbReference type="ChEBI" id="CHEBI:59789"/>
        <dbReference type="ChEBI" id="CHEBI:74454"/>
        <dbReference type="ChEBI" id="CHEBI:74455"/>
        <dbReference type="EC" id="2.1.1.61"/>
    </reaction>
</comment>
<gene>
    <name evidence="10" type="primary">mnmC</name>
    <name evidence="13" type="ORF">CWI78_10500</name>
</gene>
<dbReference type="Gene3D" id="3.30.9.10">
    <property type="entry name" value="D-Amino Acid Oxidase, subunit A, domain 2"/>
    <property type="match status" value="1"/>
</dbReference>
<proteinExistence type="inferred from homology"/>
<keyword evidence="2 10" id="KW-0489">Methyltransferase</keyword>
<dbReference type="NCBIfam" id="TIGR03197">
    <property type="entry name" value="MnmC_Cterm"/>
    <property type="match status" value="1"/>
</dbReference>
<evidence type="ECO:0000313" key="13">
    <source>
        <dbReference type="EMBL" id="RUO67267.1"/>
    </source>
</evidence>
<dbReference type="GO" id="GO:0032259">
    <property type="term" value="P:methylation"/>
    <property type="evidence" value="ECO:0007669"/>
    <property type="project" value="UniProtKB-KW"/>
</dbReference>
<keyword evidence="5 10" id="KW-0949">S-adenosyl-L-methionine</keyword>
<keyword evidence="3 10" id="KW-0285">Flavoprotein</keyword>
<keyword evidence="9 10" id="KW-0511">Multifunctional enzyme</keyword>
<evidence type="ECO:0000256" key="8">
    <source>
        <dbReference type="ARBA" id="ARBA00023002"/>
    </source>
</evidence>
<dbReference type="OrthoDB" id="9786494at2"/>
<keyword evidence="14" id="KW-1185">Reference proteome</keyword>
<feature type="domain" description="MnmC-like methyltransferase" evidence="12">
    <location>
        <begin position="112"/>
        <end position="235"/>
    </location>
</feature>
<dbReference type="Pfam" id="PF05430">
    <property type="entry name" value="Methyltransf_30"/>
    <property type="match status" value="1"/>
</dbReference>
<dbReference type="InterPro" id="IPR029063">
    <property type="entry name" value="SAM-dependent_MTases_sf"/>
</dbReference>
<dbReference type="EC" id="1.5.-.-" evidence="10"/>
<dbReference type="PANTHER" id="PTHR13847">
    <property type="entry name" value="SARCOSINE DEHYDROGENASE-RELATED"/>
    <property type="match status" value="1"/>
</dbReference>
<feature type="region of interest" description="FAD-dependent cmnm(5)s(2)U34 oxidoreductase" evidence="10">
    <location>
        <begin position="254"/>
        <end position="606"/>
    </location>
</feature>
<dbReference type="InterPro" id="IPR006076">
    <property type="entry name" value="FAD-dep_OxRdtase"/>
</dbReference>
<evidence type="ECO:0000313" key="14">
    <source>
        <dbReference type="Proteomes" id="UP000288058"/>
    </source>
</evidence>
<dbReference type="RefSeq" id="WP_126782754.1">
    <property type="nucleotide sequence ID" value="NZ_PIQC01000007.1"/>
</dbReference>
<keyword evidence="8 10" id="KW-0560">Oxidoreductase</keyword>
<protein>
    <recommendedName>
        <fullName evidence="10">tRNA 5-methylaminomethyl-2-thiouridine biosynthesis bifunctional protein MnmC</fullName>
        <shortName evidence="10">tRNA mnm(5)s(2)U biosynthesis bifunctional protein</shortName>
    </recommendedName>
    <domain>
        <recommendedName>
            <fullName evidence="10">tRNA (mnm(5)s(2)U34)-methyltransferase</fullName>
            <ecNumber evidence="10">2.1.1.61</ecNumber>
        </recommendedName>
    </domain>
    <domain>
        <recommendedName>
            <fullName evidence="10">FAD-dependent cmnm(5)s(2)U34 oxidoreductase</fullName>
            <ecNumber evidence="10">1.5.-.-</ecNumber>
        </recommendedName>
    </domain>
</protein>
<dbReference type="HAMAP" id="MF_01102">
    <property type="entry name" value="MnmC"/>
    <property type="match status" value="1"/>
</dbReference>
<evidence type="ECO:0000259" key="11">
    <source>
        <dbReference type="Pfam" id="PF01266"/>
    </source>
</evidence>
<dbReference type="EC" id="2.1.1.61" evidence="10"/>
<dbReference type="InterPro" id="IPR047785">
    <property type="entry name" value="tRNA_MNMC2"/>
</dbReference>
<dbReference type="InterPro" id="IPR017610">
    <property type="entry name" value="tRNA_S-uridine_synth_MnmC_C"/>
</dbReference>
<organism evidence="13 14">
    <name type="scientific">Idiomarina ramblicola</name>
    <dbReference type="NCBI Taxonomy" id="263724"/>
    <lineage>
        <taxon>Bacteria</taxon>
        <taxon>Pseudomonadati</taxon>
        <taxon>Pseudomonadota</taxon>
        <taxon>Gammaproteobacteria</taxon>
        <taxon>Alteromonadales</taxon>
        <taxon>Idiomarinaceae</taxon>
        <taxon>Idiomarina</taxon>
    </lineage>
</organism>
<dbReference type="InterPro" id="IPR036188">
    <property type="entry name" value="FAD/NAD-bd_sf"/>
</dbReference>
<comment type="caution">
    <text evidence="13">The sequence shown here is derived from an EMBL/GenBank/DDBJ whole genome shotgun (WGS) entry which is preliminary data.</text>
</comment>
<dbReference type="NCBIfam" id="NF002481">
    <property type="entry name" value="PRK01747.1-2"/>
    <property type="match status" value="1"/>
</dbReference>
<dbReference type="GO" id="GO:0002097">
    <property type="term" value="P:tRNA wobble base modification"/>
    <property type="evidence" value="ECO:0007669"/>
    <property type="project" value="UniProtKB-UniRule"/>
</dbReference>
<evidence type="ECO:0000256" key="3">
    <source>
        <dbReference type="ARBA" id="ARBA00022630"/>
    </source>
</evidence>
<dbReference type="GO" id="GO:0004808">
    <property type="term" value="F:tRNA (5-methylaminomethyl-2-thiouridylate)(34)-methyltransferase activity"/>
    <property type="evidence" value="ECO:0007669"/>
    <property type="project" value="UniProtKB-EC"/>
</dbReference>
<sequence length="606" mass="67523">MNSSSSVQFNEHGVPVSTTFDDIYFSVDSGVDESQYVFLNQNGLPERWHSLPDHYCFTIAETGFGTGLNFLLTWKRFLEHAPANTRLHFVSFEKFPLSRQQLQQAYQLLTPVAQLSSQFLEHYPAVNPGCHRIILSQGRVILDLWIGDLNELLPDWLPQAQQQVDAWFLDGFAPAKNPEMWQPALYDAMAQTAHSDTTFSTFTAAGSVKRELQQAGFKVKKVPGFGRKRDMLCGLYNQATDKKKHNDRRSVTIIGGGISAACSALALRQRGVDVRLITPEIADGASGNPQAAVYPLLHAEHTPLSRLYWQAFSTATSFYRSFCAENWFPTGVMQPAFNDDRARRYQRIADHLYAEETVRYLQQPEAEKAAGVSLAFAALHYPRAGWLRPSKVVKTLLEKANTEFIEGKVKALEQTANGSWQITLNNGELLSAERVVVASGHQVNLLLPENIEPLPIQPVRGQVSLVKTTPELSALKTVLCFKGYLVPEDDNTHCVGATFHRDSDDLEARTEDDEENLQQLNQNAQESWSESLEVTAHRVSVRATSPDHQPVIGTVAKNLHVVTALGSRGFTSAPILAEIIACQLTGELVPLTQDALRRIAVSRFKR</sequence>
<evidence type="ECO:0000259" key="12">
    <source>
        <dbReference type="Pfam" id="PF05430"/>
    </source>
</evidence>
<dbReference type="Pfam" id="PF01266">
    <property type="entry name" value="DAO"/>
    <property type="match status" value="1"/>
</dbReference>
<dbReference type="GO" id="GO:0050660">
    <property type="term" value="F:flavin adenine dinucleotide binding"/>
    <property type="evidence" value="ECO:0007669"/>
    <property type="project" value="UniProtKB-UniRule"/>
</dbReference>
<dbReference type="AlphaFoldDB" id="A0A432YVC8"/>
<dbReference type="Gene3D" id="3.50.50.60">
    <property type="entry name" value="FAD/NAD(P)-binding domain"/>
    <property type="match status" value="1"/>
</dbReference>
<evidence type="ECO:0000256" key="9">
    <source>
        <dbReference type="ARBA" id="ARBA00023268"/>
    </source>
</evidence>
<keyword evidence="7 10" id="KW-0274">FAD</keyword>
<comment type="cofactor">
    <cofactor evidence="10">
        <name>FAD</name>
        <dbReference type="ChEBI" id="CHEBI:57692"/>
    </cofactor>
</comment>
<dbReference type="InterPro" id="IPR008471">
    <property type="entry name" value="MnmC-like_methylTransf"/>
</dbReference>
<dbReference type="Proteomes" id="UP000288058">
    <property type="component" value="Unassembled WGS sequence"/>
</dbReference>
<evidence type="ECO:0000256" key="7">
    <source>
        <dbReference type="ARBA" id="ARBA00022827"/>
    </source>
</evidence>
<dbReference type="Gene3D" id="3.40.50.150">
    <property type="entry name" value="Vaccinia Virus protein VP39"/>
    <property type="match status" value="1"/>
</dbReference>
<name>A0A432YVC8_9GAMM</name>
<dbReference type="GO" id="GO:0005737">
    <property type="term" value="C:cytoplasm"/>
    <property type="evidence" value="ECO:0007669"/>
    <property type="project" value="UniProtKB-SubCell"/>
</dbReference>
<keyword evidence="4 10" id="KW-0808">Transferase</keyword>
<dbReference type="SUPFAM" id="SSF54373">
    <property type="entry name" value="FAD-linked reductases, C-terminal domain"/>
    <property type="match status" value="1"/>
</dbReference>
<evidence type="ECO:0000256" key="2">
    <source>
        <dbReference type="ARBA" id="ARBA00022603"/>
    </source>
</evidence>
<feature type="domain" description="FAD dependent oxidoreductase" evidence="11">
    <location>
        <begin position="251"/>
        <end position="581"/>
    </location>
</feature>
<feature type="region of interest" description="tRNA (mnm(5)s(2)U34)-methyltransferase" evidence="10">
    <location>
        <begin position="1"/>
        <end position="237"/>
    </location>
</feature>
<evidence type="ECO:0000256" key="1">
    <source>
        <dbReference type="ARBA" id="ARBA00022490"/>
    </source>
</evidence>
<reference evidence="14" key="1">
    <citation type="journal article" date="2018" name="Front. Microbiol.">
        <title>Genome-Based Analysis Reveals the Taxonomy and Diversity of the Family Idiomarinaceae.</title>
        <authorList>
            <person name="Liu Y."/>
            <person name="Lai Q."/>
            <person name="Shao Z."/>
        </authorList>
    </citation>
    <scope>NUCLEOTIDE SEQUENCE [LARGE SCALE GENOMIC DNA]</scope>
    <source>
        <strain evidence="14">R22</strain>
    </source>
</reference>
<keyword evidence="6 10" id="KW-0819">tRNA processing</keyword>
<dbReference type="PANTHER" id="PTHR13847:SF283">
    <property type="entry name" value="TRNA 5-METHYLAMINOMETHYL-2-THIOURIDINE BIOSYNTHESIS BIFUNCTIONAL PROTEIN MNMC"/>
    <property type="match status" value="1"/>
</dbReference>
<evidence type="ECO:0000256" key="5">
    <source>
        <dbReference type="ARBA" id="ARBA00022691"/>
    </source>
</evidence>
<evidence type="ECO:0000256" key="10">
    <source>
        <dbReference type="HAMAP-Rule" id="MF_01102"/>
    </source>
</evidence>
<dbReference type="EMBL" id="PIQC01000007">
    <property type="protein sequence ID" value="RUO67267.1"/>
    <property type="molecule type" value="Genomic_DNA"/>
</dbReference>
<dbReference type="SUPFAM" id="SSF51905">
    <property type="entry name" value="FAD/NAD(P)-binding domain"/>
    <property type="match status" value="1"/>
</dbReference>
<comment type="subcellular location">
    <subcellularLocation>
        <location evidence="10">Cytoplasm</location>
    </subcellularLocation>
</comment>